<dbReference type="EMBL" id="JBFCZG010000004">
    <property type="protein sequence ID" value="KAL3422945.1"/>
    <property type="molecule type" value="Genomic_DNA"/>
</dbReference>
<comment type="caution">
    <text evidence="3">The sequence shown here is derived from an EMBL/GenBank/DDBJ whole genome shotgun (WGS) entry which is preliminary data.</text>
</comment>
<gene>
    <name evidence="3" type="ORF">PVAG01_04692</name>
</gene>
<evidence type="ECO:0000313" key="4">
    <source>
        <dbReference type="Proteomes" id="UP001629113"/>
    </source>
</evidence>
<sequence length="585" mass="65698">MPPAKPLPFGPEFSNADEYVDSLLDFATRSTIFQTLCGGVHILDFFTREPSLYHQVIPEEWRAWLLEQDSMRLLDVLMREDLDDRRADDGAPETLLQYIRDVRKHSLQRTPTRATQTTVPRHVAVGMIPKKVHEVGNFADYVVDVAAATDAGITHFVDFGSGQNYLGRTLASAPYHKHIVAVESKEGNIRGAKGMDVLAGIAEREKVMRNKKLYRQNQENLLAGADQSKEKKKKQAKRASAGSEEPVDLRPIRELNTIYTQAEGKGHIQYVEHVVTDGDLSNVVSQIEQMKIAVPPEKTETPVVVEVTPPKEVRLMAISIHSCGNLSHHGIRSLVLNPSVKAIAIVGCCYNLLTERLEAPSYKHPLLRPNLRPINAPAASYIEECDPHGFPMSSRIEKHNDNASIHLNITARMMAVQAPQNWSAKDSDSFFTRHYWRALLQKIFFDLGVVSKRNALGHFPDSTEPVIIGSLRKACYASFPAYVRGALTKLAADPERNLTARIDALMGHLTDADIERYAADFDARRKELSVTWSLMAFSAGAVESLIVADRWLWLREQPEVRDAWVEAVWEYRFSPRNLVVVGIKK</sequence>
<dbReference type="InterPro" id="IPR052220">
    <property type="entry name" value="METTL25"/>
</dbReference>
<dbReference type="InterPro" id="IPR025714">
    <property type="entry name" value="Methyltranfer_dom"/>
</dbReference>
<dbReference type="Proteomes" id="UP001629113">
    <property type="component" value="Unassembled WGS sequence"/>
</dbReference>
<evidence type="ECO:0000256" key="1">
    <source>
        <dbReference type="SAM" id="MobiDB-lite"/>
    </source>
</evidence>
<evidence type="ECO:0000313" key="3">
    <source>
        <dbReference type="EMBL" id="KAL3422945.1"/>
    </source>
</evidence>
<feature type="domain" description="Methyltransferase" evidence="2">
    <location>
        <begin position="130"/>
        <end position="355"/>
    </location>
</feature>
<proteinExistence type="predicted"/>
<organism evidence="3 4">
    <name type="scientific">Phlyctema vagabunda</name>
    <dbReference type="NCBI Taxonomy" id="108571"/>
    <lineage>
        <taxon>Eukaryota</taxon>
        <taxon>Fungi</taxon>
        <taxon>Dikarya</taxon>
        <taxon>Ascomycota</taxon>
        <taxon>Pezizomycotina</taxon>
        <taxon>Leotiomycetes</taxon>
        <taxon>Helotiales</taxon>
        <taxon>Dermateaceae</taxon>
        <taxon>Phlyctema</taxon>
    </lineage>
</organism>
<dbReference type="PANTHER" id="PTHR12496:SF0">
    <property type="entry name" value="METHYLTRANSFERASE DOMAIN-CONTAINING PROTEIN"/>
    <property type="match status" value="1"/>
</dbReference>
<protein>
    <recommendedName>
        <fullName evidence="2">Methyltransferase domain-containing protein</fullName>
    </recommendedName>
</protein>
<reference evidence="3 4" key="1">
    <citation type="submission" date="2024-06" db="EMBL/GenBank/DDBJ databases">
        <title>Complete genome of Phlyctema vagabunda strain 19-DSS-EL-015.</title>
        <authorList>
            <person name="Fiorenzani C."/>
        </authorList>
    </citation>
    <scope>NUCLEOTIDE SEQUENCE [LARGE SCALE GENOMIC DNA]</scope>
    <source>
        <strain evidence="3 4">19-DSS-EL-015</strain>
    </source>
</reference>
<accession>A0ABR4PI25</accession>
<name>A0ABR4PI25_9HELO</name>
<keyword evidence="4" id="KW-1185">Reference proteome</keyword>
<evidence type="ECO:0000259" key="2">
    <source>
        <dbReference type="Pfam" id="PF13679"/>
    </source>
</evidence>
<feature type="region of interest" description="Disordered" evidence="1">
    <location>
        <begin position="220"/>
        <end position="247"/>
    </location>
</feature>
<dbReference type="PANTHER" id="PTHR12496">
    <property type="entry name" value="CGI-41 METHYLTRANSFERASE"/>
    <property type="match status" value="1"/>
</dbReference>
<dbReference type="Pfam" id="PF13679">
    <property type="entry name" value="Methyltransf_32"/>
    <property type="match status" value="1"/>
</dbReference>